<evidence type="ECO:0000313" key="2">
    <source>
        <dbReference type="EMBL" id="MEQ2282147.1"/>
    </source>
</evidence>
<keyword evidence="3" id="KW-1185">Reference proteome</keyword>
<name>A0ABV0XL16_9TELE</name>
<protein>
    <submittedName>
        <fullName evidence="2">Uncharacterized protein</fullName>
    </submittedName>
</protein>
<organism evidence="2 3">
    <name type="scientific">Ameca splendens</name>
    <dbReference type="NCBI Taxonomy" id="208324"/>
    <lineage>
        <taxon>Eukaryota</taxon>
        <taxon>Metazoa</taxon>
        <taxon>Chordata</taxon>
        <taxon>Craniata</taxon>
        <taxon>Vertebrata</taxon>
        <taxon>Euteleostomi</taxon>
        <taxon>Actinopterygii</taxon>
        <taxon>Neopterygii</taxon>
        <taxon>Teleostei</taxon>
        <taxon>Neoteleostei</taxon>
        <taxon>Acanthomorphata</taxon>
        <taxon>Ovalentaria</taxon>
        <taxon>Atherinomorphae</taxon>
        <taxon>Cyprinodontiformes</taxon>
        <taxon>Goodeidae</taxon>
        <taxon>Ameca</taxon>
    </lineage>
</organism>
<dbReference type="EMBL" id="JAHRIP010006365">
    <property type="protein sequence ID" value="MEQ2282147.1"/>
    <property type="molecule type" value="Genomic_DNA"/>
</dbReference>
<accession>A0ABV0XL16</accession>
<dbReference type="InterPro" id="IPR004244">
    <property type="entry name" value="Transposase_22"/>
</dbReference>
<feature type="region of interest" description="Disordered" evidence="1">
    <location>
        <begin position="84"/>
        <end position="105"/>
    </location>
</feature>
<dbReference type="Gene3D" id="3.30.70.1820">
    <property type="entry name" value="L1 transposable element, RRM domain"/>
    <property type="match status" value="1"/>
</dbReference>
<comment type="caution">
    <text evidence="2">The sequence shown here is derived from an EMBL/GenBank/DDBJ whole genome shotgun (WGS) entry which is preliminary data.</text>
</comment>
<evidence type="ECO:0000313" key="3">
    <source>
        <dbReference type="Proteomes" id="UP001469553"/>
    </source>
</evidence>
<proteinExistence type="predicted"/>
<dbReference type="PANTHER" id="PTHR11505">
    <property type="entry name" value="L1 TRANSPOSABLE ELEMENT-RELATED"/>
    <property type="match status" value="1"/>
</dbReference>
<evidence type="ECO:0000256" key="1">
    <source>
        <dbReference type="SAM" id="MobiDB-lite"/>
    </source>
</evidence>
<gene>
    <name evidence="2" type="ORF">AMECASPLE_037492</name>
</gene>
<reference evidence="2 3" key="1">
    <citation type="submission" date="2021-06" db="EMBL/GenBank/DDBJ databases">
        <authorList>
            <person name="Palmer J.M."/>
        </authorList>
    </citation>
    <scope>NUCLEOTIDE SEQUENCE [LARGE SCALE GENOMIC DNA]</scope>
    <source>
        <strain evidence="2 3">AS_MEX2019</strain>
        <tissue evidence="2">Muscle</tissue>
    </source>
</reference>
<sequence length="321" mass="37445">MRCEYPSRFFPAKWRKGCTHFSELLLFCSKLYIFHLRPASLYPLLHFLELFHKMSKKSFIPERRKEIFDFHDYTAKMDVPADSTKRKEVFSPNKTAPAAKKKLDTGPEMQDTLNTLVDAISKLSDKVDTLGSQLQQNSAMLASITKSVEFNAAEIKDCKAQLQVTLHEVSALKEDKKQMMERLLELERYKRRWNLRLKGVKEKEGENTRDLVADLLLKIIPEWSLNINGIIDTVHRLGHQEENRMRLIIIHFTQRGNRDLLWRKMKESAICKELGICFTEDLCPGKPELHSGQKFNRQELPGKEPTTMVEIHRQAKNHQLI</sequence>
<dbReference type="Proteomes" id="UP001469553">
    <property type="component" value="Unassembled WGS sequence"/>
</dbReference>